<organism evidence="1 2">
    <name type="scientific">Albibacterium bauzanense</name>
    <dbReference type="NCBI Taxonomy" id="653929"/>
    <lineage>
        <taxon>Bacteria</taxon>
        <taxon>Pseudomonadati</taxon>
        <taxon>Bacteroidota</taxon>
        <taxon>Sphingobacteriia</taxon>
        <taxon>Sphingobacteriales</taxon>
        <taxon>Sphingobacteriaceae</taxon>
        <taxon>Albibacterium</taxon>
    </lineage>
</organism>
<dbReference type="EMBL" id="SMGO01000002">
    <property type="protein sequence ID" value="TCK83086.1"/>
    <property type="molecule type" value="Genomic_DNA"/>
</dbReference>
<evidence type="ECO:0000313" key="2">
    <source>
        <dbReference type="Proteomes" id="UP000294616"/>
    </source>
</evidence>
<evidence type="ECO:0000313" key="1">
    <source>
        <dbReference type="EMBL" id="TCK83086.1"/>
    </source>
</evidence>
<dbReference type="Proteomes" id="UP000294616">
    <property type="component" value="Unassembled WGS sequence"/>
</dbReference>
<dbReference type="AlphaFoldDB" id="A0A4R1LUQ1"/>
<keyword evidence="2" id="KW-1185">Reference proteome</keyword>
<sequence length="124" mass="14528">MKRVLSFLLMALSLLIGFQQAIIVMHFKLNQDTIEQEFCINKDKPELQCHGTCYLKKQLQQKEDTESASINIYQKVDMLPVAVIELETQCLITELSPKRFIYKETLYTEPYRDIFVPPPIARFI</sequence>
<name>A0A4R1LUQ1_9SPHI</name>
<accession>A0A4R1LUQ1</accession>
<comment type="caution">
    <text evidence="1">The sequence shown here is derived from an EMBL/GenBank/DDBJ whole genome shotgun (WGS) entry which is preliminary data.</text>
</comment>
<gene>
    <name evidence="1" type="ORF">C8N28_1673</name>
</gene>
<protein>
    <submittedName>
        <fullName evidence="1">Uncharacterized protein</fullName>
    </submittedName>
</protein>
<reference evidence="1 2" key="1">
    <citation type="submission" date="2019-03" db="EMBL/GenBank/DDBJ databases">
        <title>Genomic Encyclopedia of Archaeal and Bacterial Type Strains, Phase II (KMG-II): from individual species to whole genera.</title>
        <authorList>
            <person name="Goeker M."/>
        </authorList>
    </citation>
    <scope>NUCLEOTIDE SEQUENCE [LARGE SCALE GENOMIC DNA]</scope>
    <source>
        <strain evidence="1 2">DSM 22554</strain>
    </source>
</reference>
<proteinExistence type="predicted"/>